<evidence type="ECO:0000313" key="3">
    <source>
        <dbReference type="Proteomes" id="UP000284706"/>
    </source>
</evidence>
<sequence>MAKKKSSGPSYKKPKVKYLVVTSPWTRNKEGIAAWFAVMLKDPYPDASVNAIYTQKDADDAMIVQLSREVEDVSYFLGAHLHSAFLLDRPQDTKVSYIYEYNYERHNDPAISKYPFSNWTYELLTKDIYAVEFHEYFPDNSPVPHPQFSYIKLPYPPPMIAMAPAPYVTFAKPISTAMRELVAARIAAAPAPPPTDDQVSRASTSRGTLDGSSCPIPVHHPGASEMLAILTDKKPLHTTVQKTLDPRLAYRERFLEERGKGSLDAGLANKVDPYEDATRTQQLLQPSLTVKKEATDEFLSSLLPSVKAKENDMPIRQGTPPGDRSDTGASKLEGTSFSISEGDYEPSAELQELYDMLAADDADVEVKPEPLDVEIPEYQFAAEPLSAIPSPPPEHRQLSESHPQIKSEESAEVRIKAEPIDDASHTSGVYASDQQLVSNRIYIKPEPEDFHIRPDASFPSAEPPRTSQTSHSRLRTQHTASMKREGDEMDQVIRKIMHACLEVQEILHYIFTLVFHDASGRPARRDLLSLALTCHYLAETALDILWHTQSNMVPLIKTLPGRCWKEDPTSGFDRMFALTTKVPTEEDFERLASYAKRVRKINYLPYPFHTSRSSYYPLDLCALKSLANNRPDLLTPMFPNLLKAEFADIIHAEMCLDIFLQTKGISLSLQWSETDGKLTSLFPVIEQHALNMEELDLGPLQESKKEGCTHLSRLVERMVHLRRLSCASRVLDTPAIRHLAALPHLRSLSIANTSASILKALQPRIGHEESPMFPELQRLVMPESSIPNLADLFKRLAPSQLQDVTIHVAEFRAKADFRDALEALKQGSSRFSNVYRIVIRYTPAYLFGARRSRDQESAKKFSRVTAYTLQPLLSLRHLAILEIDFPIQVVLGNNDFMAIADAWPSLKRLQLGQLGGWNTTLPTVTYHGLLHLLRQCPRLEHLAFTFDAASVVPTAPEILDSCINRNITYLYVGDSDIGTNTGLTVAQFFARVLPNLCGFGGSWLLGLSVGQSEKKWEEVLKFLKDPNNVALSNYEMNTYLNV</sequence>
<evidence type="ECO:0000313" key="2">
    <source>
        <dbReference type="EMBL" id="PPQ96387.1"/>
    </source>
</evidence>
<dbReference type="SUPFAM" id="SSF52047">
    <property type="entry name" value="RNI-like"/>
    <property type="match status" value="1"/>
</dbReference>
<name>A0A409Y030_9AGAR</name>
<dbReference type="AlphaFoldDB" id="A0A409Y030"/>
<dbReference type="InParanoid" id="A0A409Y030"/>
<feature type="compositionally biased region" description="Polar residues" evidence="1">
    <location>
        <begin position="200"/>
        <end position="211"/>
    </location>
</feature>
<dbReference type="OrthoDB" id="3543113at2759"/>
<dbReference type="STRING" id="231916.A0A409Y030"/>
<reference evidence="2 3" key="1">
    <citation type="journal article" date="2018" name="Evol. Lett.">
        <title>Horizontal gene cluster transfer increased hallucinogenic mushroom diversity.</title>
        <authorList>
            <person name="Reynolds H.T."/>
            <person name="Vijayakumar V."/>
            <person name="Gluck-Thaler E."/>
            <person name="Korotkin H.B."/>
            <person name="Matheny P.B."/>
            <person name="Slot J.C."/>
        </authorList>
    </citation>
    <scope>NUCLEOTIDE SEQUENCE [LARGE SCALE GENOMIC DNA]</scope>
    <source>
        <strain evidence="2 3">SRW20</strain>
    </source>
</reference>
<evidence type="ECO:0000256" key="1">
    <source>
        <dbReference type="SAM" id="MobiDB-lite"/>
    </source>
</evidence>
<evidence type="ECO:0008006" key="4">
    <source>
        <dbReference type="Google" id="ProtNLM"/>
    </source>
</evidence>
<feature type="compositionally biased region" description="Basic and acidic residues" evidence="1">
    <location>
        <begin position="393"/>
        <end position="412"/>
    </location>
</feature>
<dbReference type="EMBL" id="NHYE01001375">
    <property type="protein sequence ID" value="PPQ96387.1"/>
    <property type="molecule type" value="Genomic_DNA"/>
</dbReference>
<feature type="region of interest" description="Disordered" evidence="1">
    <location>
        <begin position="452"/>
        <end position="486"/>
    </location>
</feature>
<dbReference type="InterPro" id="IPR032675">
    <property type="entry name" value="LRR_dom_sf"/>
</dbReference>
<gene>
    <name evidence="2" type="ORF">CVT26_004989</name>
</gene>
<protein>
    <recommendedName>
        <fullName evidence="4">F-box domain-containing protein</fullName>
    </recommendedName>
</protein>
<comment type="caution">
    <text evidence="2">The sequence shown here is derived from an EMBL/GenBank/DDBJ whole genome shotgun (WGS) entry which is preliminary data.</text>
</comment>
<feature type="region of interest" description="Disordered" evidence="1">
    <location>
        <begin position="189"/>
        <end position="215"/>
    </location>
</feature>
<dbReference type="Gene3D" id="3.80.10.10">
    <property type="entry name" value="Ribonuclease Inhibitor"/>
    <property type="match status" value="1"/>
</dbReference>
<feature type="region of interest" description="Disordered" evidence="1">
    <location>
        <begin position="385"/>
        <end position="412"/>
    </location>
</feature>
<accession>A0A409Y030</accession>
<proteinExistence type="predicted"/>
<dbReference type="Proteomes" id="UP000284706">
    <property type="component" value="Unassembled WGS sequence"/>
</dbReference>
<keyword evidence="3" id="KW-1185">Reference proteome</keyword>
<feature type="region of interest" description="Disordered" evidence="1">
    <location>
        <begin position="306"/>
        <end position="344"/>
    </location>
</feature>
<organism evidence="2 3">
    <name type="scientific">Gymnopilus dilepis</name>
    <dbReference type="NCBI Taxonomy" id="231916"/>
    <lineage>
        <taxon>Eukaryota</taxon>
        <taxon>Fungi</taxon>
        <taxon>Dikarya</taxon>
        <taxon>Basidiomycota</taxon>
        <taxon>Agaricomycotina</taxon>
        <taxon>Agaricomycetes</taxon>
        <taxon>Agaricomycetidae</taxon>
        <taxon>Agaricales</taxon>
        <taxon>Agaricineae</taxon>
        <taxon>Hymenogastraceae</taxon>
        <taxon>Gymnopilus</taxon>
    </lineage>
</organism>